<proteinExistence type="predicted"/>
<dbReference type="HOGENOM" id="CLU_016916_0_0_1"/>
<accession>F0WJW6</accession>
<dbReference type="InterPro" id="IPR001680">
    <property type="entry name" value="WD40_rpt"/>
</dbReference>
<dbReference type="InterPro" id="IPR036179">
    <property type="entry name" value="Ig-like_dom_sf"/>
</dbReference>
<dbReference type="InterPro" id="IPR036322">
    <property type="entry name" value="WD40_repeat_dom_sf"/>
</dbReference>
<dbReference type="EMBL" id="FR824171">
    <property type="protein sequence ID" value="CCA21568.1"/>
    <property type="molecule type" value="Genomic_DNA"/>
</dbReference>
<reference evidence="4" key="1">
    <citation type="journal article" date="2011" name="PLoS Biol.">
        <title>Gene gain and loss during evolution of obligate parasitism in the white rust pathogen of Arabidopsis thaliana.</title>
        <authorList>
            <person name="Kemen E."/>
            <person name="Gardiner A."/>
            <person name="Schultz-Larsen T."/>
            <person name="Kemen A.C."/>
            <person name="Balmuth A.L."/>
            <person name="Robert-Seilaniantz A."/>
            <person name="Bailey K."/>
            <person name="Holub E."/>
            <person name="Studholme D.J."/>
            <person name="Maclean D."/>
            <person name="Jones J.D."/>
        </authorList>
    </citation>
    <scope>NUCLEOTIDE SEQUENCE</scope>
</reference>
<dbReference type="InterPro" id="IPR015943">
    <property type="entry name" value="WD40/YVTN_repeat-like_dom_sf"/>
</dbReference>
<keyword evidence="2" id="KW-0677">Repeat</keyword>
<sequence length="621" mass="70960">MIKALGREIGQHGFETSSRGLGDFFNLLGAISSPVDHGIVQDLIALRKTLTPTGKWIVNDQEAKALREQIIDEEALHHSVKTLRITVIDEPKEDAHVESDEASIHDIEPIILSSLPRKLAVLRGDRVMLEVRVKQTTCCQWFCDGKVVWEDLYAKGSWQRPNVLIIPSFKKRLIGDYICRCCNGNSYRETAICHLALAKFHAKQIAIFKLVAQPLCDPILLSVYPSHDANYGATKAIAFCLRGSLCLFEQDTFRELRWVTADGHSSINTFENLRCISRDETSSLMVLAKSSEILLTSFALLRPSSGHSEEPVSKKDQSIASVCLKVLGHVSLNHSYSARLVQFIARGTFILVLDMHHTVLIYSVADILDNKRSSCFHQLQFSRKDTELRDLNGSAHAPFFAVCYKGSRRVEVFEIRERNRKLKISPNRYSLVLNRQIQLKLDAFCVVLDDHGFHVAVEEYSCLKSWLSVHSIRNQSIEGISSTCGNKRRVFAHDGRISTIKWTTEWSGWIDLLVSAGCSDGYVRLWDFERNICLYQFCVHERGISRLDIRPDGILCCLLYERNQLALYRLKAWKRFHKTRLHQKYGTSVNTIRKVWKGFYVRSRITSQKELYKLDRMGVHT</sequence>
<reference evidence="4" key="2">
    <citation type="submission" date="2011-02" db="EMBL/GenBank/DDBJ databases">
        <authorList>
            <person name="MacLean D."/>
        </authorList>
    </citation>
    <scope>NUCLEOTIDE SEQUENCE</scope>
</reference>
<evidence type="ECO:0000256" key="3">
    <source>
        <dbReference type="PROSITE-ProRule" id="PRU00221"/>
    </source>
</evidence>
<dbReference type="Gene3D" id="2.130.10.10">
    <property type="entry name" value="YVTN repeat-like/Quinoprotein amine dehydrogenase"/>
    <property type="match status" value="1"/>
</dbReference>
<evidence type="ECO:0000256" key="2">
    <source>
        <dbReference type="ARBA" id="ARBA00022737"/>
    </source>
</evidence>
<dbReference type="PROSITE" id="PS50082">
    <property type="entry name" value="WD_REPEATS_2"/>
    <property type="match status" value="1"/>
</dbReference>
<feature type="repeat" description="WD" evidence="3">
    <location>
        <begin position="490"/>
        <end position="536"/>
    </location>
</feature>
<dbReference type="AlphaFoldDB" id="F0WJW6"/>
<gene>
    <name evidence="4" type="primary">AlNc14C126G6832</name>
    <name evidence="4" type="ORF">ALNC14_077110</name>
</gene>
<protein>
    <submittedName>
        <fullName evidence="4">Uncharacterized protein AlNc14C126G6832</fullName>
    </submittedName>
</protein>
<evidence type="ECO:0000256" key="1">
    <source>
        <dbReference type="ARBA" id="ARBA00022574"/>
    </source>
</evidence>
<dbReference type="SUPFAM" id="SSF50978">
    <property type="entry name" value="WD40 repeat-like"/>
    <property type="match status" value="1"/>
</dbReference>
<name>F0WJW6_9STRA</name>
<evidence type="ECO:0000313" key="4">
    <source>
        <dbReference type="EMBL" id="CCA21568.1"/>
    </source>
</evidence>
<dbReference type="InterPro" id="IPR019775">
    <property type="entry name" value="WD40_repeat_CS"/>
</dbReference>
<dbReference type="PROSITE" id="PS00678">
    <property type="entry name" value="WD_REPEATS_1"/>
    <property type="match status" value="1"/>
</dbReference>
<organism evidence="4">
    <name type="scientific">Albugo laibachii Nc14</name>
    <dbReference type="NCBI Taxonomy" id="890382"/>
    <lineage>
        <taxon>Eukaryota</taxon>
        <taxon>Sar</taxon>
        <taxon>Stramenopiles</taxon>
        <taxon>Oomycota</taxon>
        <taxon>Peronosporomycetes</taxon>
        <taxon>Albuginales</taxon>
        <taxon>Albuginaceae</taxon>
        <taxon>Albugo</taxon>
    </lineage>
</organism>
<keyword evidence="1 3" id="KW-0853">WD repeat</keyword>
<dbReference type="SUPFAM" id="SSF48726">
    <property type="entry name" value="Immunoglobulin"/>
    <property type="match status" value="1"/>
</dbReference>